<organism evidence="2 3">
    <name type="scientific">Carnobacterium divergens</name>
    <name type="common">Lactobacillus divergens</name>
    <dbReference type="NCBI Taxonomy" id="2748"/>
    <lineage>
        <taxon>Bacteria</taxon>
        <taxon>Bacillati</taxon>
        <taxon>Bacillota</taxon>
        <taxon>Bacilli</taxon>
        <taxon>Lactobacillales</taxon>
        <taxon>Carnobacteriaceae</taxon>
        <taxon>Carnobacterium</taxon>
    </lineage>
</organism>
<accession>A0A7Z8D331</accession>
<dbReference type="Proteomes" id="UP000297938">
    <property type="component" value="Unassembled WGS sequence"/>
</dbReference>
<gene>
    <name evidence="2" type="ORF">CKN69_01140</name>
</gene>
<evidence type="ECO:0000313" key="3">
    <source>
        <dbReference type="Proteomes" id="UP000297938"/>
    </source>
</evidence>
<evidence type="ECO:0000313" key="2">
    <source>
        <dbReference type="EMBL" id="TFJ29463.1"/>
    </source>
</evidence>
<keyword evidence="1" id="KW-1133">Transmembrane helix</keyword>
<name>A0A7Z8D331_CARDV</name>
<protein>
    <submittedName>
        <fullName evidence="2">Uncharacterized protein</fullName>
    </submittedName>
</protein>
<evidence type="ECO:0000256" key="1">
    <source>
        <dbReference type="SAM" id="Phobius"/>
    </source>
</evidence>
<dbReference type="RefSeq" id="WP_135025551.1">
    <property type="nucleotide sequence ID" value="NZ_JBFUWK010000004.1"/>
</dbReference>
<reference evidence="2 3" key="1">
    <citation type="journal article" date="2018" name="Int. J. Food Microbiol.">
        <title>Growth of Carnobacterium spp. isolated from chilled vacuum-packaged meat under relevant acidic conditions.</title>
        <authorList>
            <person name="Zhang P."/>
            <person name="Badoni M."/>
            <person name="Ganzle M."/>
            <person name="Yang X."/>
        </authorList>
    </citation>
    <scope>NUCLEOTIDE SEQUENCE [LARGE SCALE GENOMIC DNA]</scope>
    <source>
        <strain evidence="2 3">B2</strain>
    </source>
</reference>
<dbReference type="EMBL" id="NRPP01000003">
    <property type="protein sequence ID" value="TFJ29463.1"/>
    <property type="molecule type" value="Genomic_DNA"/>
</dbReference>
<keyword evidence="1" id="KW-0472">Membrane</keyword>
<comment type="caution">
    <text evidence="2">The sequence shown here is derived from an EMBL/GenBank/DDBJ whole genome shotgun (WGS) entry which is preliminary data.</text>
</comment>
<dbReference type="AlphaFoldDB" id="A0A7Z8D331"/>
<sequence length="60" mass="6688">MNEKRVQRKWALVVAVLLTLASISQLAKGMNLSNSYGVGNVIGLIVFPAIFYYLAFKKKN</sequence>
<keyword evidence="1" id="KW-0812">Transmembrane</keyword>
<feature type="transmembrane region" description="Helical" evidence="1">
    <location>
        <begin position="36"/>
        <end position="56"/>
    </location>
</feature>
<proteinExistence type="predicted"/>